<keyword evidence="2" id="KW-0489">Methyltransferase</keyword>
<dbReference type="Gene3D" id="3.40.50.280">
    <property type="entry name" value="Cobalamin-binding domain"/>
    <property type="match status" value="1"/>
</dbReference>
<accession>A0A7V0QRB0</accession>
<gene>
    <name evidence="10" type="ORF">ENG47_07405</name>
</gene>
<dbReference type="PANTHER" id="PTHR43409:SF7">
    <property type="entry name" value="BLL1977 PROTEIN"/>
    <property type="match status" value="1"/>
</dbReference>
<evidence type="ECO:0000256" key="1">
    <source>
        <dbReference type="ARBA" id="ARBA00001966"/>
    </source>
</evidence>
<dbReference type="SFLD" id="SFLDG01082">
    <property type="entry name" value="B12-binding_domain_containing"/>
    <property type="match status" value="1"/>
</dbReference>
<evidence type="ECO:0000256" key="5">
    <source>
        <dbReference type="ARBA" id="ARBA00022723"/>
    </source>
</evidence>
<dbReference type="CDD" id="cd02068">
    <property type="entry name" value="radical_SAM_B12_BD"/>
    <property type="match status" value="1"/>
</dbReference>
<dbReference type="Gene3D" id="3.80.30.20">
    <property type="entry name" value="tm_1862 like domain"/>
    <property type="match status" value="1"/>
</dbReference>
<proteinExistence type="predicted"/>
<dbReference type="GO" id="GO:0031419">
    <property type="term" value="F:cobalamin binding"/>
    <property type="evidence" value="ECO:0007669"/>
    <property type="project" value="InterPro"/>
</dbReference>
<evidence type="ECO:0000256" key="2">
    <source>
        <dbReference type="ARBA" id="ARBA00022603"/>
    </source>
</evidence>
<dbReference type="CDD" id="cd01335">
    <property type="entry name" value="Radical_SAM"/>
    <property type="match status" value="1"/>
</dbReference>
<evidence type="ECO:0000259" key="9">
    <source>
        <dbReference type="PROSITE" id="PS51918"/>
    </source>
</evidence>
<keyword evidence="6" id="KW-0408">Iron</keyword>
<dbReference type="SUPFAM" id="SSF102114">
    <property type="entry name" value="Radical SAM enzymes"/>
    <property type="match status" value="1"/>
</dbReference>
<dbReference type="Pfam" id="PF04055">
    <property type="entry name" value="Radical_SAM"/>
    <property type="match status" value="1"/>
</dbReference>
<keyword evidence="3" id="KW-0808">Transferase</keyword>
<dbReference type="GO" id="GO:0051539">
    <property type="term" value="F:4 iron, 4 sulfur cluster binding"/>
    <property type="evidence" value="ECO:0007669"/>
    <property type="project" value="UniProtKB-KW"/>
</dbReference>
<dbReference type="PANTHER" id="PTHR43409">
    <property type="entry name" value="ANAEROBIC MAGNESIUM-PROTOPORPHYRIN IX MONOMETHYL ESTER CYCLASE-RELATED"/>
    <property type="match status" value="1"/>
</dbReference>
<dbReference type="InterPro" id="IPR058240">
    <property type="entry name" value="rSAM_sf"/>
</dbReference>
<evidence type="ECO:0000313" key="10">
    <source>
        <dbReference type="EMBL" id="HDN85561.1"/>
    </source>
</evidence>
<keyword evidence="4" id="KW-0949">S-adenosyl-L-methionine</keyword>
<dbReference type="SUPFAM" id="SSF52242">
    <property type="entry name" value="Cobalamin (vitamin B12)-binding domain"/>
    <property type="match status" value="1"/>
</dbReference>
<organism evidence="10">
    <name type="scientific">Aerophobetes bacterium</name>
    <dbReference type="NCBI Taxonomy" id="2030807"/>
    <lineage>
        <taxon>Bacteria</taxon>
        <taxon>Candidatus Aerophobota</taxon>
    </lineage>
</organism>
<reference evidence="10" key="1">
    <citation type="journal article" date="2020" name="mSystems">
        <title>Genome- and Community-Level Interaction Insights into Carbon Utilization and Element Cycling Functions of Hydrothermarchaeota in Hydrothermal Sediment.</title>
        <authorList>
            <person name="Zhou Z."/>
            <person name="Liu Y."/>
            <person name="Xu W."/>
            <person name="Pan J."/>
            <person name="Luo Z.H."/>
            <person name="Li M."/>
        </authorList>
    </citation>
    <scope>NUCLEOTIDE SEQUENCE [LARGE SCALE GENOMIC DNA]</scope>
    <source>
        <strain evidence="10">HyVt-219</strain>
    </source>
</reference>
<dbReference type="GO" id="GO:0003824">
    <property type="term" value="F:catalytic activity"/>
    <property type="evidence" value="ECO:0007669"/>
    <property type="project" value="InterPro"/>
</dbReference>
<evidence type="ECO:0000259" key="8">
    <source>
        <dbReference type="PROSITE" id="PS51332"/>
    </source>
</evidence>
<dbReference type="PROSITE" id="PS51918">
    <property type="entry name" value="RADICAL_SAM"/>
    <property type="match status" value="1"/>
</dbReference>
<dbReference type="InterPro" id="IPR006638">
    <property type="entry name" value="Elp3/MiaA/NifB-like_rSAM"/>
</dbReference>
<dbReference type="GO" id="GO:0046872">
    <property type="term" value="F:metal ion binding"/>
    <property type="evidence" value="ECO:0007669"/>
    <property type="project" value="UniProtKB-KW"/>
</dbReference>
<comment type="cofactor">
    <cofactor evidence="1">
        <name>[4Fe-4S] cluster</name>
        <dbReference type="ChEBI" id="CHEBI:49883"/>
    </cofactor>
</comment>
<dbReference type="SMART" id="SM00729">
    <property type="entry name" value="Elp3"/>
    <property type="match status" value="1"/>
</dbReference>
<dbReference type="InterPro" id="IPR036724">
    <property type="entry name" value="Cobalamin-bd_sf"/>
</dbReference>
<sequence>VDPPCGSRLWEPHSEHLGIGYLAAELRQEGFDVEILDAGLLRWGLRKTCREILKKAPRILGISVVQPAVKNTLFIVKLLREKGLKSHICLGGHFPTLKTRVLLENCPFVDSVVYGEGDITFPSLVRKILNNEDWQKIKGIGFKKEGRVVINPPQSLVDDLDELPFPARDTLPLVLRWGRNSIVISSKGCYGRCIFCGPRAFYDRCPGKKWRGRSAENVLEELDYLHKNWGVEIVDFLDDNFFGPGEKGRKRVEDIAKGLIKKNIPVRFSIECRVDNVESSLFSLLKKAGLYEVRLGVESGVQRILDKYQKDISVEDSKKAIQILRDLDIDCKIGFIPADPWMNFDEFLENGQFLRDLGSPAAFNITRLSVVAGTLLEEILRKEGKLIEKSFYEFDYRFSDSKVKVIYSIYRVIQIIQNLYHRLISRIDIGMRDFKYHFKKGKSADSTFFADQ</sequence>
<name>A0A7V0QRB0_UNCAE</name>
<dbReference type="InterPro" id="IPR006158">
    <property type="entry name" value="Cobalamin-bd"/>
</dbReference>
<evidence type="ECO:0000256" key="3">
    <source>
        <dbReference type="ARBA" id="ARBA00022679"/>
    </source>
</evidence>
<dbReference type="Proteomes" id="UP000885660">
    <property type="component" value="Unassembled WGS sequence"/>
</dbReference>
<feature type="non-terminal residue" evidence="10">
    <location>
        <position position="1"/>
    </location>
</feature>
<keyword evidence="5" id="KW-0479">Metal-binding</keyword>
<dbReference type="Pfam" id="PF02310">
    <property type="entry name" value="B12-binding"/>
    <property type="match status" value="1"/>
</dbReference>
<feature type="domain" description="B12-binding" evidence="8">
    <location>
        <begin position="1"/>
        <end position="135"/>
    </location>
</feature>
<evidence type="ECO:0000256" key="7">
    <source>
        <dbReference type="ARBA" id="ARBA00023014"/>
    </source>
</evidence>
<feature type="domain" description="Radical SAM core" evidence="9">
    <location>
        <begin position="176"/>
        <end position="410"/>
    </location>
</feature>
<dbReference type="GO" id="GO:0005829">
    <property type="term" value="C:cytosol"/>
    <property type="evidence" value="ECO:0007669"/>
    <property type="project" value="TreeGrafter"/>
</dbReference>
<dbReference type="InterPro" id="IPR034466">
    <property type="entry name" value="Methyltransferase_Class_B"/>
</dbReference>
<dbReference type="SFLD" id="SFLDS00029">
    <property type="entry name" value="Radical_SAM"/>
    <property type="match status" value="1"/>
</dbReference>
<dbReference type="PROSITE" id="PS51332">
    <property type="entry name" value="B12_BINDING"/>
    <property type="match status" value="1"/>
</dbReference>
<dbReference type="SFLD" id="SFLDG01123">
    <property type="entry name" value="methyltransferase_(Class_B)"/>
    <property type="match status" value="1"/>
</dbReference>
<comment type="caution">
    <text evidence="10">The sequence shown here is derived from an EMBL/GenBank/DDBJ whole genome shotgun (WGS) entry which is preliminary data.</text>
</comment>
<protein>
    <submittedName>
        <fullName evidence="10">B12-binding domain-containing radical SAM protein</fullName>
    </submittedName>
</protein>
<dbReference type="AlphaFoldDB" id="A0A7V0QRB0"/>
<evidence type="ECO:0000256" key="4">
    <source>
        <dbReference type="ARBA" id="ARBA00022691"/>
    </source>
</evidence>
<dbReference type="InterPro" id="IPR007197">
    <property type="entry name" value="rSAM"/>
</dbReference>
<keyword evidence="7" id="KW-0411">Iron-sulfur</keyword>
<dbReference type="InterPro" id="IPR051198">
    <property type="entry name" value="BchE-like"/>
</dbReference>
<dbReference type="InterPro" id="IPR023404">
    <property type="entry name" value="rSAM_horseshoe"/>
</dbReference>
<evidence type="ECO:0000256" key="6">
    <source>
        <dbReference type="ARBA" id="ARBA00023004"/>
    </source>
</evidence>
<dbReference type="EMBL" id="DRBC01000450">
    <property type="protein sequence ID" value="HDN85561.1"/>
    <property type="molecule type" value="Genomic_DNA"/>
</dbReference>